<organism evidence="2 3">
    <name type="scientific">Paludisphaera mucosa</name>
    <dbReference type="NCBI Taxonomy" id="3030827"/>
    <lineage>
        <taxon>Bacteria</taxon>
        <taxon>Pseudomonadati</taxon>
        <taxon>Planctomycetota</taxon>
        <taxon>Planctomycetia</taxon>
        <taxon>Isosphaerales</taxon>
        <taxon>Isosphaeraceae</taxon>
        <taxon>Paludisphaera</taxon>
    </lineage>
</organism>
<reference evidence="2 3" key="1">
    <citation type="submission" date="2023-03" db="EMBL/GenBank/DDBJ databases">
        <title>Paludisphaera mucosa sp. nov. a novel planctomycete from northern fen.</title>
        <authorList>
            <person name="Ivanova A."/>
        </authorList>
    </citation>
    <scope>NUCLEOTIDE SEQUENCE [LARGE SCALE GENOMIC DNA]</scope>
    <source>
        <strain evidence="2 3">Pla2</strain>
    </source>
</reference>
<gene>
    <name evidence="2" type="ORF">PZE19_15150</name>
</gene>
<evidence type="ECO:0000259" key="1">
    <source>
        <dbReference type="PROSITE" id="PS50006"/>
    </source>
</evidence>
<dbReference type="CDD" id="cd00060">
    <property type="entry name" value="FHA"/>
    <property type="match status" value="2"/>
</dbReference>
<name>A0ABT6FC13_9BACT</name>
<dbReference type="Pfam" id="PF00498">
    <property type="entry name" value="FHA"/>
    <property type="match status" value="1"/>
</dbReference>
<proteinExistence type="predicted"/>
<keyword evidence="3" id="KW-1185">Reference proteome</keyword>
<evidence type="ECO:0000313" key="2">
    <source>
        <dbReference type="EMBL" id="MDG3005124.1"/>
    </source>
</evidence>
<evidence type="ECO:0000313" key="3">
    <source>
        <dbReference type="Proteomes" id="UP001216907"/>
    </source>
</evidence>
<feature type="domain" description="FHA" evidence="1">
    <location>
        <begin position="61"/>
        <end position="114"/>
    </location>
</feature>
<dbReference type="InterPro" id="IPR000253">
    <property type="entry name" value="FHA_dom"/>
</dbReference>
<dbReference type="EMBL" id="JARRAG010000002">
    <property type="protein sequence ID" value="MDG3005124.1"/>
    <property type="molecule type" value="Genomic_DNA"/>
</dbReference>
<dbReference type="InterPro" id="IPR008984">
    <property type="entry name" value="SMAD_FHA_dom_sf"/>
</dbReference>
<accession>A0ABT6FC13</accession>
<dbReference type="Gene3D" id="2.60.200.20">
    <property type="match status" value="2"/>
</dbReference>
<dbReference type="Proteomes" id="UP001216907">
    <property type="component" value="Unassembled WGS sequence"/>
</dbReference>
<dbReference type="SUPFAM" id="SSF49879">
    <property type="entry name" value="SMAD/FHA domain"/>
    <property type="match status" value="2"/>
</dbReference>
<dbReference type="RefSeq" id="WP_277861473.1">
    <property type="nucleotide sequence ID" value="NZ_JARRAG010000002.1"/>
</dbReference>
<sequence length="231" mass="25673">MASTVVELDEDVRRAFAARAREKAARAATFRPLERPPTAVLTVCDDGRSEGEAIRIRGERFVIGRTEGDLRIAHDPRVSARHVEIVRKGVGGSASWAVVDVGSRNGLFVRVSHAPLADGAEFLVGRGRYRFDDPRPGSGRPPALREPIDGGRVVLTGSECWIGSDPSCLVARPDDPFCEPRHARLRRGPRGRWRVEHDHTLNGLWLRVARIAVDRTLHFQLGEQRFRLQVG</sequence>
<feature type="domain" description="FHA" evidence="1">
    <location>
        <begin position="160"/>
        <end position="211"/>
    </location>
</feature>
<comment type="caution">
    <text evidence="2">The sequence shown here is derived from an EMBL/GenBank/DDBJ whole genome shotgun (WGS) entry which is preliminary data.</text>
</comment>
<dbReference type="PROSITE" id="PS50006">
    <property type="entry name" value="FHA_DOMAIN"/>
    <property type="match status" value="2"/>
</dbReference>
<protein>
    <submittedName>
        <fullName evidence="2">FHA domain-containing protein</fullName>
    </submittedName>
</protein>